<sequence>MNPKTYPRPNRVGRRRLAIVAVVTAALATALTTALAGPVNADTAPSDPGSPSTPTTVSADALPAPQIDGVVWTQAIAGNTVWAAGSFTTARPAGVALGGAGTVPRFNVLSYNLTTGVLNAGFAPQVNGAIRAIAVDSTGQHLWLGGSFTQVGGRTANHIAELNAQTGAVLTGFRGNINGTVNALALRSDKNTLFVGGGFSSADLKKHFNLAALTANAGTLRNWSPTATGGTVQAIAVAPDYSRVVVGGAFTALNSVANPGYGIGSLNPSTGQHQTWAMNSVIRNGGKNAAITTLAADSTGLYGGGYTYGSGGNLEGTFRADWKTGNLVWMEDCHGDTYSVAVTPTAEYVAGHAHYCGNVGGFVDEKATNYRGIAFSKAATQTITTNPVSGYANFAGQPAPSLLQWYPNFNVGTYTGQGQGPWSVAATSQYVVYGGEFTTVNGVAQQGLVRFAVSSIAPNKMGPQAVGQDLMPTSTVSYNRPTLSWQSDYDPDNKTLTYEIWRRDPQATTYTQIASVKGDSSVWNRPTMSWTEPNSLAAGKYFYEIVAVDPFGNQAIGQQTPVTVGG</sequence>
<evidence type="ECO:0000256" key="1">
    <source>
        <dbReference type="SAM" id="MobiDB-lite"/>
    </source>
</evidence>
<dbReference type="SUPFAM" id="SSF50969">
    <property type="entry name" value="YVTN repeat-like/Quinoprotein amine dehydrogenase"/>
    <property type="match status" value="1"/>
</dbReference>
<accession>A0A495IIG0</accession>
<name>A0A495IIG0_9MICO</name>
<organism evidence="3 4">
    <name type="scientific">Frondihabitans australicus</name>
    <dbReference type="NCBI Taxonomy" id="386892"/>
    <lineage>
        <taxon>Bacteria</taxon>
        <taxon>Bacillati</taxon>
        <taxon>Actinomycetota</taxon>
        <taxon>Actinomycetes</taxon>
        <taxon>Micrococcales</taxon>
        <taxon>Microbacteriaceae</taxon>
        <taxon>Frondihabitans</taxon>
    </lineage>
</organism>
<dbReference type="EMBL" id="RBKS01000001">
    <property type="protein sequence ID" value="RKR75081.1"/>
    <property type="molecule type" value="Genomic_DNA"/>
</dbReference>
<dbReference type="InterPro" id="IPR013783">
    <property type="entry name" value="Ig-like_fold"/>
</dbReference>
<comment type="caution">
    <text evidence="3">The sequence shown here is derived from an EMBL/GenBank/DDBJ whole genome shotgun (WGS) entry which is preliminary data.</text>
</comment>
<evidence type="ECO:0000313" key="4">
    <source>
        <dbReference type="Proteomes" id="UP000280008"/>
    </source>
</evidence>
<feature type="region of interest" description="Disordered" evidence="1">
    <location>
        <begin position="38"/>
        <end position="60"/>
    </location>
</feature>
<keyword evidence="4" id="KW-1185">Reference proteome</keyword>
<feature type="signal peptide" evidence="2">
    <location>
        <begin position="1"/>
        <end position="36"/>
    </location>
</feature>
<feature type="chain" id="PRO_5038495397" description="Fibronectin type-III domain-containing protein" evidence="2">
    <location>
        <begin position="37"/>
        <end position="566"/>
    </location>
</feature>
<gene>
    <name evidence="3" type="ORF">C8E83_2218</name>
</gene>
<proteinExistence type="predicted"/>
<dbReference type="OrthoDB" id="9802683at2"/>
<dbReference type="RefSeq" id="WP_121369917.1">
    <property type="nucleotide sequence ID" value="NZ_RBKS01000001.1"/>
</dbReference>
<evidence type="ECO:0008006" key="5">
    <source>
        <dbReference type="Google" id="ProtNLM"/>
    </source>
</evidence>
<evidence type="ECO:0000313" key="3">
    <source>
        <dbReference type="EMBL" id="RKR75081.1"/>
    </source>
</evidence>
<dbReference type="PANTHER" id="PTHR31778">
    <property type="entry name" value="BUD SITE SELECTION PROTEIN RAX2"/>
    <property type="match status" value="1"/>
</dbReference>
<dbReference type="GO" id="GO:1902929">
    <property type="term" value="C:plasma membrane of growing cell tip"/>
    <property type="evidence" value="ECO:0007669"/>
    <property type="project" value="TreeGrafter"/>
</dbReference>
<feature type="compositionally biased region" description="Low complexity" evidence="1">
    <location>
        <begin position="38"/>
        <end position="59"/>
    </location>
</feature>
<protein>
    <recommendedName>
        <fullName evidence="5">Fibronectin type-III domain-containing protein</fullName>
    </recommendedName>
</protein>
<dbReference type="PANTHER" id="PTHR31778:SF2">
    <property type="entry name" value="BUD SITE SELECTION PROTEIN RAX2"/>
    <property type="match status" value="1"/>
</dbReference>
<evidence type="ECO:0000256" key="2">
    <source>
        <dbReference type="SAM" id="SignalP"/>
    </source>
</evidence>
<keyword evidence="2" id="KW-0732">Signal</keyword>
<dbReference type="InterPro" id="IPR011044">
    <property type="entry name" value="Quino_amine_DH_bsu"/>
</dbReference>
<dbReference type="AlphaFoldDB" id="A0A495IIG0"/>
<dbReference type="Proteomes" id="UP000280008">
    <property type="component" value="Unassembled WGS sequence"/>
</dbReference>
<dbReference type="Gene3D" id="2.60.40.10">
    <property type="entry name" value="Immunoglobulins"/>
    <property type="match status" value="1"/>
</dbReference>
<dbReference type="GO" id="GO:0005975">
    <property type="term" value="P:carbohydrate metabolic process"/>
    <property type="evidence" value="ECO:0007669"/>
    <property type="project" value="UniProtKB-ARBA"/>
</dbReference>
<reference evidence="3 4" key="1">
    <citation type="submission" date="2018-10" db="EMBL/GenBank/DDBJ databases">
        <title>Sequencing the genomes of 1000 actinobacteria strains.</title>
        <authorList>
            <person name="Klenk H.-P."/>
        </authorList>
    </citation>
    <scope>NUCLEOTIDE SEQUENCE [LARGE SCALE GENOMIC DNA]</scope>
    <source>
        <strain evidence="3 4">DSM 17894</strain>
    </source>
</reference>